<evidence type="ECO:0000256" key="1">
    <source>
        <dbReference type="ARBA" id="ARBA00023157"/>
    </source>
</evidence>
<comment type="caution">
    <text evidence="4">The sequence shown here is derived from an EMBL/GenBank/DDBJ whole genome shotgun (WGS) entry which is preliminary data.</text>
</comment>
<keyword evidence="2" id="KW-0732">Signal</keyword>
<evidence type="ECO:0000259" key="3">
    <source>
        <dbReference type="Pfam" id="PF06747"/>
    </source>
</evidence>
<dbReference type="AlphaFoldDB" id="A0A9P0QU40"/>
<dbReference type="InterPro" id="IPR039870">
    <property type="entry name" value="Coa4-like"/>
</dbReference>
<proteinExistence type="predicted"/>
<accession>A0A9P0QU40</accession>
<dbReference type="PANTHER" id="PTHR13639:SF2">
    <property type="entry name" value="CYTOCHROME C OXIDASE ASSEMBLY FACTOR 4 HOMOLOG, MITOCHONDRIAL"/>
    <property type="match status" value="1"/>
</dbReference>
<dbReference type="OrthoDB" id="5586401at2759"/>
<dbReference type="PROSITE" id="PS51808">
    <property type="entry name" value="CHCH"/>
    <property type="match status" value="1"/>
</dbReference>
<dbReference type="GO" id="GO:0033617">
    <property type="term" value="P:mitochondrial respiratory chain complex IV assembly"/>
    <property type="evidence" value="ECO:0007669"/>
    <property type="project" value="InterPro"/>
</dbReference>
<gene>
    <name evidence="4" type="ORF">CLIB1423_21S01354</name>
</gene>
<evidence type="ECO:0000313" key="5">
    <source>
        <dbReference type="Proteomes" id="UP000837801"/>
    </source>
</evidence>
<protein>
    <submittedName>
        <fullName evidence="4">Cytochrome oxidase assembly factor 4</fullName>
    </submittedName>
</protein>
<dbReference type="PANTHER" id="PTHR13639">
    <property type="entry name" value="CYTOCHROME C OXIDASE ASSEMBLY FACTOR 4 HOMOLOG, MITOCHONDRIAL"/>
    <property type="match status" value="1"/>
</dbReference>
<dbReference type="InterPro" id="IPR010625">
    <property type="entry name" value="CHCH"/>
</dbReference>
<dbReference type="GO" id="GO:0005758">
    <property type="term" value="C:mitochondrial intermembrane space"/>
    <property type="evidence" value="ECO:0007669"/>
    <property type="project" value="InterPro"/>
</dbReference>
<dbReference type="EMBL" id="CAKXYY010000021">
    <property type="protein sequence ID" value="CAH2355079.1"/>
    <property type="molecule type" value="Genomic_DNA"/>
</dbReference>
<sequence>MHIWNISFSLTSYTSTSFLVVCTQESFNLMSTVDDDQPDEWDQRIINTGCHEENLKLQLCHADTGDWRKCLEEMAAFRKCWEVNNNNERTKTVNNEEKWK</sequence>
<organism evidence="4 5">
    <name type="scientific">[Candida] railenensis</name>
    <dbReference type="NCBI Taxonomy" id="45579"/>
    <lineage>
        <taxon>Eukaryota</taxon>
        <taxon>Fungi</taxon>
        <taxon>Dikarya</taxon>
        <taxon>Ascomycota</taxon>
        <taxon>Saccharomycotina</taxon>
        <taxon>Pichiomycetes</taxon>
        <taxon>Debaryomycetaceae</taxon>
        <taxon>Kurtzmaniella</taxon>
    </lineage>
</organism>
<reference evidence="4" key="1">
    <citation type="submission" date="2022-03" db="EMBL/GenBank/DDBJ databases">
        <authorList>
            <person name="Legras J.-L."/>
            <person name="Devillers H."/>
            <person name="Grondin C."/>
        </authorList>
    </citation>
    <scope>NUCLEOTIDE SEQUENCE</scope>
    <source>
        <strain evidence="4">CLIB 1423</strain>
    </source>
</reference>
<feature type="chain" id="PRO_5040448132" evidence="2">
    <location>
        <begin position="17"/>
        <end position="100"/>
    </location>
</feature>
<keyword evidence="1" id="KW-1015">Disulfide bond</keyword>
<keyword evidence="5" id="KW-1185">Reference proteome</keyword>
<name>A0A9P0QU40_9ASCO</name>
<dbReference type="Proteomes" id="UP000837801">
    <property type="component" value="Unassembled WGS sequence"/>
</dbReference>
<feature type="domain" description="CHCH" evidence="3">
    <location>
        <begin position="50"/>
        <end position="82"/>
    </location>
</feature>
<feature type="signal peptide" evidence="2">
    <location>
        <begin position="1"/>
        <end position="16"/>
    </location>
</feature>
<dbReference type="Pfam" id="PF06747">
    <property type="entry name" value="CHCH"/>
    <property type="match status" value="1"/>
</dbReference>
<evidence type="ECO:0000313" key="4">
    <source>
        <dbReference type="EMBL" id="CAH2355079.1"/>
    </source>
</evidence>
<evidence type="ECO:0000256" key="2">
    <source>
        <dbReference type="SAM" id="SignalP"/>
    </source>
</evidence>